<dbReference type="InterPro" id="IPR059000">
    <property type="entry name" value="ATPase_P-type_domA"/>
</dbReference>
<keyword evidence="7" id="KW-0460">Magnesium</keyword>
<evidence type="ECO:0000256" key="9">
    <source>
        <dbReference type="ARBA" id="ARBA00022989"/>
    </source>
</evidence>
<dbReference type="Pfam" id="PF00122">
    <property type="entry name" value="E1-E2_ATPase"/>
    <property type="match status" value="1"/>
</dbReference>
<dbReference type="InterPro" id="IPR023299">
    <property type="entry name" value="ATPase_P-typ_cyto_dom_N"/>
</dbReference>
<dbReference type="SUPFAM" id="SSF81665">
    <property type="entry name" value="Calcium ATPase, transmembrane domain M"/>
    <property type="match status" value="1"/>
</dbReference>
<keyword evidence="8" id="KW-1278">Translocase</keyword>
<feature type="non-terminal residue" evidence="13">
    <location>
        <position position="395"/>
    </location>
</feature>
<dbReference type="PROSITE" id="PS00154">
    <property type="entry name" value="ATPASE_E1_E2"/>
    <property type="match status" value="1"/>
</dbReference>
<dbReference type="GO" id="GO:0016020">
    <property type="term" value="C:membrane"/>
    <property type="evidence" value="ECO:0007669"/>
    <property type="project" value="InterPro"/>
</dbReference>
<evidence type="ECO:0000256" key="4">
    <source>
        <dbReference type="ARBA" id="ARBA00022692"/>
    </source>
</evidence>
<feature type="transmembrane region" description="Helical" evidence="11">
    <location>
        <begin position="60"/>
        <end position="78"/>
    </location>
</feature>
<evidence type="ECO:0000313" key="14">
    <source>
        <dbReference type="Proteomes" id="UP000735302"/>
    </source>
</evidence>
<organism evidence="13 14">
    <name type="scientific">Plakobranchus ocellatus</name>
    <dbReference type="NCBI Taxonomy" id="259542"/>
    <lineage>
        <taxon>Eukaryota</taxon>
        <taxon>Metazoa</taxon>
        <taxon>Spiralia</taxon>
        <taxon>Lophotrochozoa</taxon>
        <taxon>Mollusca</taxon>
        <taxon>Gastropoda</taxon>
        <taxon>Heterobranchia</taxon>
        <taxon>Euthyneura</taxon>
        <taxon>Panpulmonata</taxon>
        <taxon>Sacoglossa</taxon>
        <taxon>Placobranchoidea</taxon>
        <taxon>Plakobranchidae</taxon>
        <taxon>Plakobranchus</taxon>
    </lineage>
</organism>
<name>A0AAV3ZSN6_9GAST</name>
<dbReference type="InterPro" id="IPR004014">
    <property type="entry name" value="ATPase_P-typ_cation-transptr_N"/>
</dbReference>
<dbReference type="FunFam" id="1.20.1110.10:FF:000065">
    <property type="entry name" value="Sarcoplasmic/endoplasmic reticulum calcium ATPase 1"/>
    <property type="match status" value="2"/>
</dbReference>
<sequence>MDIAFSKTTDEVCQYFGVDERTGLTDDQVKRNTDKYGPNELPAEEGKPLWELILEQFDDLLVKILLLAAIISFVLAWFEESEEQVTAFVEPFVILTILVLNAVVGVWQERNAESAIEALKEYEPEIAKVIRGSSKGVQKIRASLLVPGDIVEVSVGDKVPADIRILKIHSTTLRVDQAILTGESVSVLKHTDPVPDPRAVNQDKKNILFSGTNIATGKCKGIVIGTGLATEIGKIRNEMMDTETEKTPLQQKLDEFSHQLSKVITMICVAVWAINIGHFNDPAHGGSWMKGAIYYFKIAVALAVAAIPEGLPAVITTCLALGTRRMAKKNAIVRSLPSVETLGCTSVICSDKTGTLTTNQMSVCKMFIFSQVEANTIKTQQFDLTGSTYAPEGEV</sequence>
<evidence type="ECO:0000259" key="12">
    <source>
        <dbReference type="SMART" id="SM00831"/>
    </source>
</evidence>
<keyword evidence="4 11" id="KW-0812">Transmembrane</keyword>
<dbReference type="Pfam" id="PF00690">
    <property type="entry name" value="Cation_ATPase_N"/>
    <property type="match status" value="1"/>
</dbReference>
<dbReference type="InterPro" id="IPR023298">
    <property type="entry name" value="ATPase_P-typ_TM_dom_sf"/>
</dbReference>
<evidence type="ECO:0000256" key="6">
    <source>
        <dbReference type="ARBA" id="ARBA00022840"/>
    </source>
</evidence>
<dbReference type="PANTHER" id="PTHR42861">
    <property type="entry name" value="CALCIUM-TRANSPORTING ATPASE"/>
    <property type="match status" value="1"/>
</dbReference>
<keyword evidence="3" id="KW-0597">Phosphoprotein</keyword>
<dbReference type="InterPro" id="IPR008250">
    <property type="entry name" value="ATPase_P-typ_transduc_dom_A_sf"/>
</dbReference>
<dbReference type="Gene3D" id="3.40.50.1000">
    <property type="entry name" value="HAD superfamily/HAD-like"/>
    <property type="match status" value="1"/>
</dbReference>
<reference evidence="13 14" key="1">
    <citation type="journal article" date="2021" name="Elife">
        <title>Chloroplast acquisition without the gene transfer in kleptoplastic sea slugs, Plakobranchus ocellatus.</title>
        <authorList>
            <person name="Maeda T."/>
            <person name="Takahashi S."/>
            <person name="Yoshida T."/>
            <person name="Shimamura S."/>
            <person name="Takaki Y."/>
            <person name="Nagai Y."/>
            <person name="Toyoda A."/>
            <person name="Suzuki Y."/>
            <person name="Arimoto A."/>
            <person name="Ishii H."/>
            <person name="Satoh N."/>
            <person name="Nishiyama T."/>
            <person name="Hasebe M."/>
            <person name="Maruyama T."/>
            <person name="Minagawa J."/>
            <person name="Obokata J."/>
            <person name="Shigenobu S."/>
        </authorList>
    </citation>
    <scope>NUCLEOTIDE SEQUENCE [LARGE SCALE GENOMIC DNA]</scope>
</reference>
<dbReference type="SUPFAM" id="SSF81653">
    <property type="entry name" value="Calcium ATPase, transduction domain A"/>
    <property type="match status" value="1"/>
</dbReference>
<keyword evidence="9 11" id="KW-1133">Transmembrane helix</keyword>
<evidence type="ECO:0000256" key="7">
    <source>
        <dbReference type="ARBA" id="ARBA00022842"/>
    </source>
</evidence>
<proteinExistence type="predicted"/>
<dbReference type="Gene3D" id="1.20.1110.10">
    <property type="entry name" value="Calcium-transporting ATPase, transmembrane domain"/>
    <property type="match status" value="1"/>
</dbReference>
<feature type="domain" description="Cation-transporting P-type ATPase N-terminal" evidence="12">
    <location>
        <begin position="3"/>
        <end position="77"/>
    </location>
</feature>
<dbReference type="FunFam" id="2.70.150.10:FF:000160">
    <property type="entry name" value="Sarcoplasmic/endoplasmic reticulum calcium ATPase 1"/>
    <property type="match status" value="1"/>
</dbReference>
<keyword evidence="14" id="KW-1185">Reference proteome</keyword>
<dbReference type="FunFam" id="3.40.50.1000:FF:000001">
    <property type="entry name" value="Phospholipid-transporting ATPase IC"/>
    <property type="match status" value="1"/>
</dbReference>
<dbReference type="InterPro" id="IPR001757">
    <property type="entry name" value="P_typ_ATPase"/>
</dbReference>
<keyword evidence="10 11" id="KW-0472">Membrane</keyword>
<feature type="transmembrane region" description="Helical" evidence="11">
    <location>
        <begin position="260"/>
        <end position="280"/>
    </location>
</feature>
<protein>
    <recommendedName>
        <fullName evidence="2">P-type Ca(2+) transporter</fullName>
        <ecNumber evidence="2">7.2.2.10</ecNumber>
    </recommendedName>
</protein>
<evidence type="ECO:0000256" key="1">
    <source>
        <dbReference type="ARBA" id="ARBA00004127"/>
    </source>
</evidence>
<evidence type="ECO:0000256" key="8">
    <source>
        <dbReference type="ARBA" id="ARBA00022967"/>
    </source>
</evidence>
<dbReference type="InterPro" id="IPR023214">
    <property type="entry name" value="HAD_sf"/>
</dbReference>
<dbReference type="Gene3D" id="3.40.1110.10">
    <property type="entry name" value="Calcium-transporting ATPase, cytoplasmic domain N"/>
    <property type="match status" value="1"/>
</dbReference>
<evidence type="ECO:0000256" key="10">
    <source>
        <dbReference type="ARBA" id="ARBA00023136"/>
    </source>
</evidence>
<dbReference type="NCBIfam" id="TIGR01494">
    <property type="entry name" value="ATPase_P-type"/>
    <property type="match status" value="2"/>
</dbReference>
<accession>A0AAV3ZSN6</accession>
<dbReference type="Proteomes" id="UP000735302">
    <property type="component" value="Unassembled WGS sequence"/>
</dbReference>
<feature type="transmembrane region" description="Helical" evidence="11">
    <location>
        <begin position="292"/>
        <end position="321"/>
    </location>
</feature>
<keyword evidence="5" id="KW-0547">Nucleotide-binding</keyword>
<dbReference type="EC" id="7.2.2.10" evidence="2"/>
<dbReference type="Gene3D" id="2.70.150.10">
    <property type="entry name" value="Calcium-transporting ATPase, cytoplasmic transduction domain A"/>
    <property type="match status" value="1"/>
</dbReference>
<dbReference type="InterPro" id="IPR018303">
    <property type="entry name" value="ATPase_P-typ_P_site"/>
</dbReference>
<comment type="caution">
    <text evidence="13">The sequence shown here is derived from an EMBL/GenBank/DDBJ whole genome shotgun (WGS) entry which is preliminary data.</text>
</comment>
<dbReference type="GO" id="GO:0012505">
    <property type="term" value="C:endomembrane system"/>
    <property type="evidence" value="ECO:0007669"/>
    <property type="project" value="UniProtKB-SubCell"/>
</dbReference>
<evidence type="ECO:0000256" key="5">
    <source>
        <dbReference type="ARBA" id="ARBA00022741"/>
    </source>
</evidence>
<dbReference type="GO" id="GO:0005388">
    <property type="term" value="F:P-type calcium transporter activity"/>
    <property type="evidence" value="ECO:0007669"/>
    <property type="project" value="UniProtKB-EC"/>
</dbReference>
<dbReference type="PRINTS" id="PR00119">
    <property type="entry name" value="CATATPASE"/>
</dbReference>
<evidence type="ECO:0000256" key="2">
    <source>
        <dbReference type="ARBA" id="ARBA00012790"/>
    </source>
</evidence>
<comment type="subcellular location">
    <subcellularLocation>
        <location evidence="1">Endomembrane system</location>
        <topology evidence="1">Multi-pass membrane protein</topology>
    </subcellularLocation>
</comment>
<dbReference type="AlphaFoldDB" id="A0AAV3ZSN6"/>
<keyword evidence="6" id="KW-0067">ATP-binding</keyword>
<evidence type="ECO:0000313" key="13">
    <source>
        <dbReference type="EMBL" id="GFN97862.1"/>
    </source>
</evidence>
<dbReference type="GO" id="GO:0016887">
    <property type="term" value="F:ATP hydrolysis activity"/>
    <property type="evidence" value="ECO:0007669"/>
    <property type="project" value="InterPro"/>
</dbReference>
<feature type="transmembrane region" description="Helical" evidence="11">
    <location>
        <begin position="84"/>
        <end position="107"/>
    </location>
</feature>
<gene>
    <name evidence="13" type="ORF">PoB_002436800</name>
</gene>
<evidence type="ECO:0000256" key="11">
    <source>
        <dbReference type="SAM" id="Phobius"/>
    </source>
</evidence>
<dbReference type="SMART" id="SM00831">
    <property type="entry name" value="Cation_ATPase_N"/>
    <property type="match status" value="1"/>
</dbReference>
<evidence type="ECO:0000256" key="3">
    <source>
        <dbReference type="ARBA" id="ARBA00022553"/>
    </source>
</evidence>
<dbReference type="EMBL" id="BLXT01002816">
    <property type="protein sequence ID" value="GFN97862.1"/>
    <property type="molecule type" value="Genomic_DNA"/>
</dbReference>
<dbReference type="GO" id="GO:0005524">
    <property type="term" value="F:ATP binding"/>
    <property type="evidence" value="ECO:0007669"/>
    <property type="project" value="UniProtKB-KW"/>
</dbReference>